<organism evidence="1">
    <name type="scientific">invertebrate metagenome</name>
    <dbReference type="NCBI Taxonomy" id="1711999"/>
    <lineage>
        <taxon>unclassified sequences</taxon>
        <taxon>metagenomes</taxon>
        <taxon>organismal metagenomes</taxon>
    </lineage>
</organism>
<dbReference type="EMBL" id="NSIT01000022">
    <property type="protein sequence ID" value="PJE80327.1"/>
    <property type="molecule type" value="Genomic_DNA"/>
</dbReference>
<proteinExistence type="predicted"/>
<name>A0A2H9TAV5_9ZZZZ</name>
<reference evidence="1" key="1">
    <citation type="journal article" date="2017" name="Appl. Environ. Microbiol.">
        <title>Molecular characterization of an Endozoicomonas-like organism causing infection in king scallop Pecten maximus L.</title>
        <authorList>
            <person name="Cano I."/>
            <person name="van Aerle R."/>
            <person name="Ross S."/>
            <person name="Verner-Jeffreys D.W."/>
            <person name="Paley R.K."/>
            <person name="Rimmer G."/>
            <person name="Ryder D."/>
            <person name="Hooper P."/>
            <person name="Stone D."/>
            <person name="Feist S.W."/>
        </authorList>
    </citation>
    <scope>NUCLEOTIDE SEQUENCE</scope>
</reference>
<evidence type="ECO:0000313" key="1">
    <source>
        <dbReference type="EMBL" id="PJE80327.1"/>
    </source>
</evidence>
<gene>
    <name evidence="1" type="ORF">CI610_00706</name>
</gene>
<accession>A0A2H9TAV5</accession>
<dbReference type="AlphaFoldDB" id="A0A2H9TAV5"/>
<sequence length="291" mass="33547">MNDSVSVANKKLMQKIRVLFYMVFLCVVVGSQHTLAMVGEEYEEDEEESVLEPKGMPLQAQKKSIIIYSNTDKTSLTLAGSFAEQCMGYGDKHKILFYLEAKGNLKQEELLEGYPYLNTLPLWVIPPKDVREYQRLEPAGKMNRTMGNLYEACWIYLTVEEGKGAERIYSNDILFSKLMLDLQPSHTLLNHEEQRNSLCHAFSNYISDRDGYLLDFQLLKGMSEAVKVHFEGVENEVKRLNDRYAKRPANKTFESLTQRVAEAQTIKKLLGGYERQLMFRKQHGYVSESKL</sequence>
<protein>
    <submittedName>
        <fullName evidence="1">Uncharacterized protein</fullName>
    </submittedName>
</protein>
<comment type="caution">
    <text evidence="1">The sequence shown here is derived from an EMBL/GenBank/DDBJ whole genome shotgun (WGS) entry which is preliminary data.</text>
</comment>